<feature type="transmembrane region" description="Helical" evidence="1">
    <location>
        <begin position="55"/>
        <end position="85"/>
    </location>
</feature>
<keyword evidence="1" id="KW-0812">Transmembrane</keyword>
<feature type="transmembrane region" description="Helical" evidence="1">
    <location>
        <begin position="141"/>
        <end position="164"/>
    </location>
</feature>
<keyword evidence="1" id="KW-1133">Transmembrane helix</keyword>
<dbReference type="Proteomes" id="UP000623467">
    <property type="component" value="Unassembled WGS sequence"/>
</dbReference>
<dbReference type="EMBL" id="JACAZH010000008">
    <property type="protein sequence ID" value="KAF7360968.1"/>
    <property type="molecule type" value="Genomic_DNA"/>
</dbReference>
<feature type="transmembrane region" description="Helical" evidence="1">
    <location>
        <begin position="105"/>
        <end position="129"/>
    </location>
</feature>
<evidence type="ECO:0000256" key="1">
    <source>
        <dbReference type="SAM" id="Phobius"/>
    </source>
</evidence>
<feature type="transmembrane region" description="Helical" evidence="1">
    <location>
        <begin position="12"/>
        <end position="35"/>
    </location>
</feature>
<evidence type="ECO:0000313" key="2">
    <source>
        <dbReference type="EMBL" id="KAF7360968.1"/>
    </source>
</evidence>
<proteinExistence type="predicted"/>
<protein>
    <submittedName>
        <fullName evidence="2">Uncharacterized protein</fullName>
    </submittedName>
</protein>
<organism evidence="2 3">
    <name type="scientific">Mycena sanguinolenta</name>
    <dbReference type="NCBI Taxonomy" id="230812"/>
    <lineage>
        <taxon>Eukaryota</taxon>
        <taxon>Fungi</taxon>
        <taxon>Dikarya</taxon>
        <taxon>Basidiomycota</taxon>
        <taxon>Agaricomycotina</taxon>
        <taxon>Agaricomycetes</taxon>
        <taxon>Agaricomycetidae</taxon>
        <taxon>Agaricales</taxon>
        <taxon>Marasmiineae</taxon>
        <taxon>Mycenaceae</taxon>
        <taxon>Mycena</taxon>
    </lineage>
</organism>
<keyword evidence="1" id="KW-0472">Membrane</keyword>
<name>A0A8H6YJG9_9AGAR</name>
<accession>A0A8H6YJG9</accession>
<dbReference type="AlphaFoldDB" id="A0A8H6YJG9"/>
<gene>
    <name evidence="2" type="ORF">MSAN_01127000</name>
</gene>
<feature type="transmembrane region" description="Helical" evidence="1">
    <location>
        <begin position="184"/>
        <end position="203"/>
    </location>
</feature>
<reference evidence="2" key="1">
    <citation type="submission" date="2020-05" db="EMBL/GenBank/DDBJ databases">
        <title>Mycena genomes resolve the evolution of fungal bioluminescence.</title>
        <authorList>
            <person name="Tsai I.J."/>
        </authorList>
    </citation>
    <scope>NUCLEOTIDE SEQUENCE</scope>
    <source>
        <strain evidence="2">160909Yilan</strain>
    </source>
</reference>
<evidence type="ECO:0000313" key="3">
    <source>
        <dbReference type="Proteomes" id="UP000623467"/>
    </source>
</evidence>
<comment type="caution">
    <text evidence="2">The sequence shown here is derived from an EMBL/GenBank/DDBJ whole genome shotgun (WGS) entry which is preliminary data.</text>
</comment>
<dbReference type="OrthoDB" id="2756618at2759"/>
<sequence>MPDITLLPANLVTLVLESVLYGLLVLLFISTVYFLSTRRTLARQTAKHHLTSLVFLTITALFVVVTAHWSIVVYQAFFAFIHLGNAVGEDTFYADLAQPAEVTKISFFVIAGLLGDALVASPIYLFTTYRLWIIWGRKTKVIIFPIVALAVLAVSCVVLLIKVATWESSLRGAGFYNESVPWETTGSMLSLLANLYSTGFIAFRMWRVTKVASSSTSSLTRFFSIVIESAALQTSWLLICITTALLESDALFIAVDNFPVVIAISNTLIHARVGLGWSQDSTSAQMSRSAGKSPMNAVWYVYTCGEIIRVSSDSIGRIVLPYIPHGTNG</sequence>
<keyword evidence="3" id="KW-1185">Reference proteome</keyword>